<comment type="caution">
    <text evidence="1">The sequence shown here is derived from an EMBL/GenBank/DDBJ whole genome shotgun (WGS) entry which is preliminary data.</text>
</comment>
<dbReference type="NCBIfam" id="TIGR02466">
    <property type="entry name" value="TIGR02466 family protein"/>
    <property type="match status" value="1"/>
</dbReference>
<gene>
    <name evidence="1" type="ORF">C8J25_105182</name>
</gene>
<dbReference type="SUPFAM" id="SSF51197">
    <property type="entry name" value="Clavaminate synthase-like"/>
    <property type="match status" value="1"/>
</dbReference>
<dbReference type="Proteomes" id="UP000244013">
    <property type="component" value="Unassembled WGS sequence"/>
</dbReference>
<dbReference type="EMBL" id="QAYE01000005">
    <property type="protein sequence ID" value="PTW46402.1"/>
    <property type="molecule type" value="Genomic_DNA"/>
</dbReference>
<dbReference type="InterPro" id="IPR012668">
    <property type="entry name" value="CHP02466"/>
</dbReference>
<sequence>MTTRSLFATRFYEADLGDDDLVEELEDAALELAKADRAGVAWSKAHGYRGYTSYASLNDLPLRDPRFGDLVRLLNKHVAQFAKDCAFDLGGRKLKLDSLWVNVLKPGGAHSGHIHPHSVVSGTMYVAIPEGAGALKLEDPRLPMMMAAPTRLEDAAEDLRTFVYAEPKPGSVFLWESWLRHEVVPNAAKGERISISFNYRW</sequence>
<dbReference type="RefSeq" id="WP_056047257.1">
    <property type="nucleotide sequence ID" value="NZ_JAPYKI010000009.1"/>
</dbReference>
<evidence type="ECO:0000313" key="2">
    <source>
        <dbReference type="Proteomes" id="UP000244013"/>
    </source>
</evidence>
<reference evidence="1 2" key="1">
    <citation type="submission" date="2018-04" db="EMBL/GenBank/DDBJ databases">
        <title>Genomic Encyclopedia of Type Strains, Phase III (KMG-III): the genomes of soil and plant-associated and newly described type strains.</title>
        <authorList>
            <person name="Whitman W."/>
        </authorList>
    </citation>
    <scope>NUCLEOTIDE SEQUENCE [LARGE SCALE GENOMIC DNA]</scope>
    <source>
        <strain evidence="1 2">MA-olki</strain>
    </source>
</reference>
<dbReference type="Pfam" id="PF13759">
    <property type="entry name" value="2OG-FeII_Oxy_5"/>
    <property type="match status" value="1"/>
</dbReference>
<dbReference type="AlphaFoldDB" id="A0A2T5U4G8"/>
<dbReference type="Gene3D" id="2.60.120.620">
    <property type="entry name" value="q2cbj1_9rhob like domain"/>
    <property type="match status" value="1"/>
</dbReference>
<protein>
    <submittedName>
        <fullName evidence="1">Uncharacterized protein (TIGR02466 family)</fullName>
    </submittedName>
</protein>
<accession>A0A2T5U4G8</accession>
<dbReference type="GeneID" id="91006238"/>
<evidence type="ECO:0000313" key="1">
    <source>
        <dbReference type="EMBL" id="PTW46402.1"/>
    </source>
</evidence>
<organism evidence="1 2">
    <name type="scientific">Sphingomonas faeni</name>
    <dbReference type="NCBI Taxonomy" id="185950"/>
    <lineage>
        <taxon>Bacteria</taxon>
        <taxon>Pseudomonadati</taxon>
        <taxon>Pseudomonadota</taxon>
        <taxon>Alphaproteobacteria</taxon>
        <taxon>Sphingomonadales</taxon>
        <taxon>Sphingomonadaceae</taxon>
        <taxon>Sphingomonas</taxon>
    </lineage>
</organism>
<name>A0A2T5U4G8_9SPHN</name>
<dbReference type="OrthoDB" id="9783136at2"/>
<proteinExistence type="predicted"/>